<feature type="domain" description="FLZ-type" evidence="5">
    <location>
        <begin position="28"/>
        <end position="72"/>
    </location>
</feature>
<protein>
    <recommendedName>
        <fullName evidence="5">FLZ-type domain-containing protein</fullName>
    </recommendedName>
</protein>
<keyword evidence="3" id="KW-0862">Zinc</keyword>
<dbReference type="KEGG" id="nta:107773090"/>
<evidence type="ECO:0000256" key="1">
    <source>
        <dbReference type="ARBA" id="ARBA00009374"/>
    </source>
</evidence>
<organism evidence="6">
    <name type="scientific">Nicotiana tabacum</name>
    <name type="common">Common tobacco</name>
    <dbReference type="NCBI Taxonomy" id="4097"/>
    <lineage>
        <taxon>Eukaryota</taxon>
        <taxon>Viridiplantae</taxon>
        <taxon>Streptophyta</taxon>
        <taxon>Embryophyta</taxon>
        <taxon>Tracheophyta</taxon>
        <taxon>Spermatophyta</taxon>
        <taxon>Magnoliopsida</taxon>
        <taxon>eudicotyledons</taxon>
        <taxon>Gunneridae</taxon>
        <taxon>Pentapetalae</taxon>
        <taxon>asterids</taxon>
        <taxon>lamiids</taxon>
        <taxon>Solanales</taxon>
        <taxon>Solanaceae</taxon>
        <taxon>Nicotianoideae</taxon>
        <taxon>Nicotianeae</taxon>
        <taxon>Nicotiana</taxon>
    </lineage>
</organism>
<comment type="similarity">
    <text evidence="1">Belongs to the FLZ family.</text>
</comment>
<dbReference type="OrthoDB" id="1927223at2759"/>
<dbReference type="PANTHER" id="PTHR47847">
    <property type="entry name" value="FCS-LIKE ZINC FINGER 17"/>
    <property type="match status" value="1"/>
</dbReference>
<evidence type="ECO:0000256" key="4">
    <source>
        <dbReference type="PROSITE-ProRule" id="PRU01131"/>
    </source>
</evidence>
<dbReference type="RefSeq" id="XP_016448020.1">
    <property type="nucleotide sequence ID" value="XM_016592534.1"/>
</dbReference>
<sequence length="124" mass="14500">MGFAKLKQVEHSQFLAFSNDRTALHYDCFLKSCFFCNKTLSLDKEVYMYRGELGFCSVDCRNRQIYLDEMKKIEIYTKKMLASLVRQRREAGGRCSETTLLSEDYRQPGEPLSCSKNRVTFTFS</sequence>
<dbReference type="OMA" id="RGELGFC"/>
<evidence type="ECO:0000256" key="2">
    <source>
        <dbReference type="ARBA" id="ARBA00022723"/>
    </source>
</evidence>
<dbReference type="InterPro" id="IPR044181">
    <property type="entry name" value="FLZ17/18"/>
</dbReference>
<gene>
    <name evidence="6" type="primary">LOC107773090</name>
</gene>
<keyword evidence="3" id="KW-0863">Zinc-finger</keyword>
<evidence type="ECO:0000259" key="5">
    <source>
        <dbReference type="PROSITE" id="PS51795"/>
    </source>
</evidence>
<feature type="zinc finger region" description="FLZ-type" evidence="4">
    <location>
        <begin position="28"/>
        <end position="72"/>
    </location>
</feature>
<dbReference type="Pfam" id="PF04570">
    <property type="entry name" value="zf-FLZ"/>
    <property type="match status" value="1"/>
</dbReference>
<dbReference type="GO" id="GO:0008270">
    <property type="term" value="F:zinc ion binding"/>
    <property type="evidence" value="ECO:0007669"/>
    <property type="project" value="UniProtKB-KW"/>
</dbReference>
<proteinExistence type="inferred from homology"/>
<dbReference type="InterPro" id="IPR007650">
    <property type="entry name" value="Zf-FLZ_dom"/>
</dbReference>
<dbReference type="PROSITE" id="PS51795">
    <property type="entry name" value="ZF_FLZ"/>
    <property type="match status" value="1"/>
</dbReference>
<evidence type="ECO:0000313" key="6">
    <source>
        <dbReference type="RefSeq" id="XP_016448020.1"/>
    </source>
</evidence>
<reference evidence="6" key="1">
    <citation type="submission" date="2025-08" db="UniProtKB">
        <authorList>
            <consortium name="RefSeq"/>
        </authorList>
    </citation>
    <scope>IDENTIFICATION</scope>
</reference>
<dbReference type="STRING" id="4097.A0A1S3Y778"/>
<dbReference type="PANTHER" id="PTHR47847:SF2">
    <property type="entry name" value="FCS-LIKE ZINC FINGER 17-RELATED"/>
    <property type="match status" value="1"/>
</dbReference>
<evidence type="ECO:0000256" key="3">
    <source>
        <dbReference type="ARBA" id="ARBA00022771"/>
    </source>
</evidence>
<dbReference type="AlphaFoldDB" id="A0A1S3Y778"/>
<name>A0A1S3Y778_TOBAC</name>
<accession>A0A1S3Y778</accession>
<keyword evidence="2" id="KW-0479">Metal-binding</keyword>
<dbReference type="PaxDb" id="4097-A0A1S3Y778"/>